<feature type="transmembrane region" description="Helical" evidence="9">
    <location>
        <begin position="20"/>
        <end position="40"/>
    </location>
</feature>
<keyword evidence="5 9" id="KW-0812">Transmembrane</keyword>
<evidence type="ECO:0000313" key="13">
    <source>
        <dbReference type="Proteomes" id="UP000830116"/>
    </source>
</evidence>
<reference evidence="12" key="1">
    <citation type="submission" date="2022-03" db="EMBL/GenBank/DDBJ databases">
        <title>Genome Identification and Characterization of new species Bdellovibrio reynosense LBG001 sp. nov. from a Mexico soil sample.</title>
        <authorList>
            <person name="Camilli A."/>
            <person name="Ajao Y."/>
            <person name="Guo X."/>
        </authorList>
    </citation>
    <scope>NUCLEOTIDE SEQUENCE</scope>
    <source>
        <strain evidence="12">LBG001</strain>
    </source>
</reference>
<sequence>MIFSNSRNSKNQRPPFEKWYSYLLFVFIGYCIADLAILAYRDRMLPQSAPAARPKAPPIDTSVNRGAYNSITSRNMFASNGEIPDPLVDKTKGPEAQKEQVPVPSQLPLNLIGTLVHSNPDKSLAAIEVRGKNQVISYTPGKEIEGMASIVRVERQKVIFRNLNSNRMEYIEMKKDGNKVAFGASAVSAGGKEVQKAGDNNFVIKRADLLKYTNDLSSVLMQARAVPNREPGTGNINGFRLLDMQPGSIYEQLGLQRMDVIKSVDGTPVDSPAKAMELYNSLKNSPKVTLQVERNGKNETMTYNIQ</sequence>
<evidence type="ECO:0000256" key="6">
    <source>
        <dbReference type="ARBA" id="ARBA00022927"/>
    </source>
</evidence>
<evidence type="ECO:0000313" key="12">
    <source>
        <dbReference type="EMBL" id="UOF02328.1"/>
    </source>
</evidence>
<proteinExistence type="predicted"/>
<feature type="domain" description="Type II secretion system protein GspC N-terminal" evidence="10">
    <location>
        <begin position="23"/>
        <end position="162"/>
    </location>
</feature>
<evidence type="ECO:0000256" key="8">
    <source>
        <dbReference type="ARBA" id="ARBA00023136"/>
    </source>
</evidence>
<keyword evidence="8 9" id="KW-0472">Membrane</keyword>
<feature type="domain" description="PDZ" evidence="11">
    <location>
        <begin position="253"/>
        <end position="302"/>
    </location>
</feature>
<dbReference type="InterPro" id="IPR036034">
    <property type="entry name" value="PDZ_sf"/>
</dbReference>
<dbReference type="RefSeq" id="WP_243539527.1">
    <property type="nucleotide sequence ID" value="NZ_CP093442.1"/>
</dbReference>
<evidence type="ECO:0000259" key="10">
    <source>
        <dbReference type="Pfam" id="PF11356"/>
    </source>
</evidence>
<dbReference type="Pfam" id="PF11356">
    <property type="entry name" value="T2SSC"/>
    <property type="match status" value="1"/>
</dbReference>
<evidence type="ECO:0000256" key="1">
    <source>
        <dbReference type="ARBA" id="ARBA00004533"/>
    </source>
</evidence>
<dbReference type="SUPFAM" id="SSF50156">
    <property type="entry name" value="PDZ domain-like"/>
    <property type="match status" value="1"/>
</dbReference>
<organism evidence="12 13">
    <name type="scientific">Bdellovibrio reynosensis</name>
    <dbReference type="NCBI Taxonomy" id="2835041"/>
    <lineage>
        <taxon>Bacteria</taxon>
        <taxon>Pseudomonadati</taxon>
        <taxon>Bdellovibrionota</taxon>
        <taxon>Bdellovibrionia</taxon>
        <taxon>Bdellovibrionales</taxon>
        <taxon>Pseudobdellovibrionaceae</taxon>
        <taxon>Bdellovibrio</taxon>
    </lineage>
</organism>
<evidence type="ECO:0000256" key="3">
    <source>
        <dbReference type="ARBA" id="ARBA00022475"/>
    </source>
</evidence>
<evidence type="ECO:0000259" key="11">
    <source>
        <dbReference type="Pfam" id="PF13180"/>
    </source>
</evidence>
<keyword evidence="6" id="KW-0653">Protein transport</keyword>
<gene>
    <name evidence="12" type="ORF">MNR06_05105</name>
</gene>
<name>A0ABY4CBV7_9BACT</name>
<dbReference type="Proteomes" id="UP000830116">
    <property type="component" value="Chromosome"/>
</dbReference>
<keyword evidence="4" id="KW-0997">Cell inner membrane</keyword>
<keyword evidence="2" id="KW-0813">Transport</keyword>
<dbReference type="Gene3D" id="2.30.30.830">
    <property type="match status" value="1"/>
</dbReference>
<dbReference type="NCBIfam" id="NF041515">
    <property type="entry name" value="GspC_delta"/>
    <property type="match status" value="1"/>
</dbReference>
<dbReference type="InterPro" id="IPR001478">
    <property type="entry name" value="PDZ"/>
</dbReference>
<evidence type="ECO:0000256" key="5">
    <source>
        <dbReference type="ARBA" id="ARBA00022692"/>
    </source>
</evidence>
<keyword evidence="7 9" id="KW-1133">Transmembrane helix</keyword>
<comment type="subcellular location">
    <subcellularLocation>
        <location evidence="1">Cell inner membrane</location>
    </subcellularLocation>
</comment>
<evidence type="ECO:0000256" key="4">
    <source>
        <dbReference type="ARBA" id="ARBA00022519"/>
    </source>
</evidence>
<evidence type="ECO:0000256" key="2">
    <source>
        <dbReference type="ARBA" id="ARBA00022448"/>
    </source>
</evidence>
<dbReference type="EMBL" id="CP093442">
    <property type="protein sequence ID" value="UOF02328.1"/>
    <property type="molecule type" value="Genomic_DNA"/>
</dbReference>
<dbReference type="Pfam" id="PF13180">
    <property type="entry name" value="PDZ_2"/>
    <property type="match status" value="1"/>
</dbReference>
<dbReference type="Gene3D" id="2.30.42.10">
    <property type="match status" value="1"/>
</dbReference>
<keyword evidence="13" id="KW-1185">Reference proteome</keyword>
<evidence type="ECO:0000256" key="7">
    <source>
        <dbReference type="ARBA" id="ARBA00022989"/>
    </source>
</evidence>
<keyword evidence="3" id="KW-1003">Cell membrane</keyword>
<accession>A0ABY4CBV7</accession>
<protein>
    <submittedName>
        <fullName evidence="12">PDZ domain-containing protein</fullName>
    </submittedName>
</protein>
<dbReference type="InterPro" id="IPR024961">
    <property type="entry name" value="T2SS_GspC_N"/>
</dbReference>
<evidence type="ECO:0000256" key="9">
    <source>
        <dbReference type="SAM" id="Phobius"/>
    </source>
</evidence>